<comment type="caution">
    <text evidence="3">The sequence shown here is derived from an EMBL/GenBank/DDBJ whole genome shotgun (WGS) entry which is preliminary data.</text>
</comment>
<feature type="domain" description="AMP-dependent synthetase/ligase" evidence="1">
    <location>
        <begin position="30"/>
        <end position="413"/>
    </location>
</feature>
<accession>A0ABX1NHS9</accession>
<dbReference type="EMBL" id="WTVS01000033">
    <property type="protein sequence ID" value="NMF98846.1"/>
    <property type="molecule type" value="Genomic_DNA"/>
</dbReference>
<feature type="domain" description="AMP-binding enzyme C-terminal" evidence="2">
    <location>
        <begin position="467"/>
        <end position="544"/>
    </location>
</feature>
<dbReference type="InterPro" id="IPR042099">
    <property type="entry name" value="ANL_N_sf"/>
</dbReference>
<dbReference type="Pfam" id="PF00501">
    <property type="entry name" value="AMP-binding"/>
    <property type="match status" value="1"/>
</dbReference>
<evidence type="ECO:0000313" key="4">
    <source>
        <dbReference type="Proteomes" id="UP000634522"/>
    </source>
</evidence>
<dbReference type="Gene3D" id="3.30.300.30">
    <property type="match status" value="1"/>
</dbReference>
<evidence type="ECO:0000259" key="1">
    <source>
        <dbReference type="Pfam" id="PF00501"/>
    </source>
</evidence>
<dbReference type="SUPFAM" id="SSF56801">
    <property type="entry name" value="Acetyl-CoA synthetase-like"/>
    <property type="match status" value="1"/>
</dbReference>
<dbReference type="RefSeq" id="WP_169141534.1">
    <property type="nucleotide sequence ID" value="NZ_WTVS01000033.1"/>
</dbReference>
<dbReference type="Proteomes" id="UP000634522">
    <property type="component" value="Unassembled WGS sequence"/>
</dbReference>
<dbReference type="InterPro" id="IPR000873">
    <property type="entry name" value="AMP-dep_synth/lig_dom"/>
</dbReference>
<dbReference type="InterPro" id="IPR045851">
    <property type="entry name" value="AMP-bd_C_sf"/>
</dbReference>
<gene>
    <name evidence="3" type="ORF">GPA27_15805</name>
</gene>
<dbReference type="PROSITE" id="PS00455">
    <property type="entry name" value="AMP_BINDING"/>
    <property type="match status" value="1"/>
</dbReference>
<evidence type="ECO:0000313" key="3">
    <source>
        <dbReference type="EMBL" id="NMF98846.1"/>
    </source>
</evidence>
<dbReference type="InterPro" id="IPR025110">
    <property type="entry name" value="AMP-bd_C"/>
</dbReference>
<protein>
    <submittedName>
        <fullName evidence="3">AMP-binding protein</fullName>
    </submittedName>
</protein>
<dbReference type="PANTHER" id="PTHR43767">
    <property type="entry name" value="LONG-CHAIN-FATTY-ACID--COA LIGASE"/>
    <property type="match status" value="1"/>
</dbReference>
<dbReference type="InterPro" id="IPR020845">
    <property type="entry name" value="AMP-binding_CS"/>
</dbReference>
<dbReference type="Pfam" id="PF13193">
    <property type="entry name" value="AMP-binding_C"/>
    <property type="match status" value="1"/>
</dbReference>
<proteinExistence type="predicted"/>
<sequence length="567" mass="62075">MPKLTRHHAHWPEGVPHTLDLPEYSLYRHLEASAERAPARIAIDYYGRPISYGGLHRAVLNLAGYLQQCLGVRCGDRVLLLMQNCPQFIIAYYAILRANAVVVAINPMSTVDETAYYLGDCGARVAIVTQDMLAKVRPRLDDGSLTGCIVGAYSDMTYPEGNPDFLQIPDFVAEAGQPPLSDREHEFGNAVAAALAPSPIVVTGSDLAVIAYTSGTTGKPKGAMLSHRALALATAQRSLWLDDKAPSSDLLVLPMCHIAGMSGMNQAIFQGRSIVLLARWDAGAVPALIERFRVGRLGGVAPMLIELLARPEFARHDLSSLKRLYVGATPTPVSIAKELEARLGRVPIECYGMTETCGSTHINPPMDARCGCAGIPQIDVDARIIDPENLTELDCNESGEIVINCPTQFIGYWNKPEATREAFVEIDGKPFVRTGDIGHHDEDGYFHITDRLKRMINASGLKIWPSEVEACLVAHPLVQEACVLAAYDEYRGETAKALIVPVPDAEGTISAEIIIEWARTHLAAYKVPRLIEFVGSLPRTLSGKVLWRALQNEQNENDRERRDAARQ</sequence>
<organism evidence="3 4">
    <name type="scientific">Aromatoleum toluolicum</name>
    <dbReference type="NCBI Taxonomy" id="90060"/>
    <lineage>
        <taxon>Bacteria</taxon>
        <taxon>Pseudomonadati</taxon>
        <taxon>Pseudomonadota</taxon>
        <taxon>Betaproteobacteria</taxon>
        <taxon>Rhodocyclales</taxon>
        <taxon>Rhodocyclaceae</taxon>
        <taxon>Aromatoleum</taxon>
    </lineage>
</organism>
<dbReference type="PANTHER" id="PTHR43767:SF1">
    <property type="entry name" value="NONRIBOSOMAL PEPTIDE SYNTHASE PES1 (EUROFUNG)-RELATED"/>
    <property type="match status" value="1"/>
</dbReference>
<dbReference type="InterPro" id="IPR050237">
    <property type="entry name" value="ATP-dep_AMP-bd_enzyme"/>
</dbReference>
<name>A0ABX1NHS9_9RHOO</name>
<evidence type="ECO:0000259" key="2">
    <source>
        <dbReference type="Pfam" id="PF13193"/>
    </source>
</evidence>
<keyword evidence="4" id="KW-1185">Reference proteome</keyword>
<reference evidence="3 4" key="1">
    <citation type="submission" date="2019-12" db="EMBL/GenBank/DDBJ databases">
        <title>Comparative genomics gives insights into the taxonomy of the Azoarcus-Aromatoleum group and reveals separate origins of nif in the plant-associated Azoarcus and non-plant-associated Aromatoleum sub-groups.</title>
        <authorList>
            <person name="Lafos M."/>
            <person name="Maluk M."/>
            <person name="Batista M."/>
            <person name="Junghare M."/>
            <person name="Carmona M."/>
            <person name="Faoro H."/>
            <person name="Cruz L.M."/>
            <person name="Battistoni F."/>
            <person name="De Souza E."/>
            <person name="Pedrosa F."/>
            <person name="Chen W.-M."/>
            <person name="Poole P.S."/>
            <person name="Dixon R.A."/>
            <person name="James E.K."/>
        </authorList>
    </citation>
    <scope>NUCLEOTIDE SEQUENCE [LARGE SCALE GENOMIC DNA]</scope>
    <source>
        <strain evidence="3 4">T</strain>
    </source>
</reference>
<dbReference type="Gene3D" id="3.40.50.12780">
    <property type="entry name" value="N-terminal domain of ligase-like"/>
    <property type="match status" value="1"/>
</dbReference>